<proteinExistence type="predicted"/>
<reference evidence="1" key="1">
    <citation type="submission" date="2022-11" db="EMBL/GenBank/DDBJ databases">
        <title>beta-Carotene-producing bacterium, Jeongeuplla avenae sp. nov., alleviates the salt stress of Arabidopsis seedlings.</title>
        <authorList>
            <person name="Jiang L."/>
            <person name="Lee J."/>
        </authorList>
    </citation>
    <scope>NUCLEOTIDE SEQUENCE</scope>
    <source>
        <strain evidence="1">DY_R2A_6</strain>
    </source>
</reference>
<dbReference type="EMBL" id="CP113520">
    <property type="protein sequence ID" value="WAJ27193.1"/>
    <property type="molecule type" value="Genomic_DNA"/>
</dbReference>
<evidence type="ECO:0000313" key="1">
    <source>
        <dbReference type="EMBL" id="WAJ27193.1"/>
    </source>
</evidence>
<name>A0ACD4NK43_9HYPH</name>
<organism evidence="1 2">
    <name type="scientific">Antarcticirhabdus aurantiaca</name>
    <dbReference type="NCBI Taxonomy" id="2606717"/>
    <lineage>
        <taxon>Bacteria</taxon>
        <taxon>Pseudomonadati</taxon>
        <taxon>Pseudomonadota</taxon>
        <taxon>Alphaproteobacteria</taxon>
        <taxon>Hyphomicrobiales</taxon>
        <taxon>Aurantimonadaceae</taxon>
        <taxon>Antarcticirhabdus</taxon>
    </lineage>
</organism>
<evidence type="ECO:0000313" key="2">
    <source>
        <dbReference type="Proteomes" id="UP001163223"/>
    </source>
</evidence>
<keyword evidence="2" id="KW-1185">Reference proteome</keyword>
<accession>A0ACD4NK43</accession>
<dbReference type="Proteomes" id="UP001163223">
    <property type="component" value="Chromosome"/>
</dbReference>
<gene>
    <name evidence="1" type="ORF">OXU80_20390</name>
</gene>
<sequence>MSDTIDRPASASAASRSRGGRAALPAAGLWRDLAWTAGSFGLILTLLFGLAPGQAESHPEPRAHTALAALAD</sequence>
<protein>
    <submittedName>
        <fullName evidence="1">Uncharacterized protein</fullName>
    </submittedName>
</protein>